<reference evidence="1" key="1">
    <citation type="submission" date="2020-10" db="EMBL/GenBank/DDBJ databases">
        <title>Taxonomic study of unclassified bacteria belonging to the class Ktedonobacteria.</title>
        <authorList>
            <person name="Yabe S."/>
            <person name="Wang C.M."/>
            <person name="Zheng Y."/>
            <person name="Sakai Y."/>
            <person name="Cavaletti L."/>
            <person name="Monciardini P."/>
            <person name="Donadio S."/>
        </authorList>
    </citation>
    <scope>NUCLEOTIDE SEQUENCE</scope>
    <source>
        <strain evidence="1">ID150040</strain>
    </source>
</reference>
<evidence type="ECO:0000313" key="2">
    <source>
        <dbReference type="Proteomes" id="UP000597444"/>
    </source>
</evidence>
<dbReference type="Proteomes" id="UP000597444">
    <property type="component" value="Unassembled WGS sequence"/>
</dbReference>
<keyword evidence="2" id="KW-1185">Reference proteome</keyword>
<accession>A0A8J3N4Z2</accession>
<comment type="caution">
    <text evidence="1">The sequence shown here is derived from an EMBL/GenBank/DDBJ whole genome shotgun (WGS) entry which is preliminary data.</text>
</comment>
<gene>
    <name evidence="1" type="ORF">KSF_046400</name>
</gene>
<dbReference type="AlphaFoldDB" id="A0A8J3N4Z2"/>
<organism evidence="1 2">
    <name type="scientific">Reticulibacter mediterranei</name>
    <dbReference type="NCBI Taxonomy" id="2778369"/>
    <lineage>
        <taxon>Bacteria</taxon>
        <taxon>Bacillati</taxon>
        <taxon>Chloroflexota</taxon>
        <taxon>Ktedonobacteria</taxon>
        <taxon>Ktedonobacterales</taxon>
        <taxon>Reticulibacteraceae</taxon>
        <taxon>Reticulibacter</taxon>
    </lineage>
</organism>
<protein>
    <submittedName>
        <fullName evidence="1">Uncharacterized protein</fullName>
    </submittedName>
</protein>
<sequence>MLQASDNDQLKAFLNSLQGPAMGPANQASSDLEWRMLVKEQGNDLLVGEAALTAIIQGLHATERQWRKQQEHKRQGHPRVSSEKDITDICLVSKSHTRQWIADPESLNKQIKALSTTPAHRSRAHAIFLKRTGRGFVLNVTNEKQTHQQPNVILKYLEADPQ</sequence>
<proteinExistence type="predicted"/>
<dbReference type="EMBL" id="BNJK01000001">
    <property type="protein sequence ID" value="GHO94592.1"/>
    <property type="molecule type" value="Genomic_DNA"/>
</dbReference>
<evidence type="ECO:0000313" key="1">
    <source>
        <dbReference type="EMBL" id="GHO94592.1"/>
    </source>
</evidence>
<name>A0A8J3N4Z2_9CHLR</name>
<dbReference type="RefSeq" id="WP_220205315.1">
    <property type="nucleotide sequence ID" value="NZ_BNJK01000001.1"/>
</dbReference>